<evidence type="ECO:0000313" key="3">
    <source>
        <dbReference type="EMBL" id="WQG87526.1"/>
    </source>
</evidence>
<dbReference type="Proteomes" id="UP000183788">
    <property type="component" value="Unassembled WGS sequence"/>
</dbReference>
<feature type="transmembrane region" description="Helical" evidence="1">
    <location>
        <begin position="66"/>
        <end position="85"/>
    </location>
</feature>
<dbReference type="Proteomes" id="UP001326715">
    <property type="component" value="Chromosome"/>
</dbReference>
<evidence type="ECO:0000313" key="4">
    <source>
        <dbReference type="Proteomes" id="UP000183788"/>
    </source>
</evidence>
<feature type="transmembrane region" description="Helical" evidence="1">
    <location>
        <begin position="37"/>
        <end position="54"/>
    </location>
</feature>
<evidence type="ECO:0000313" key="2">
    <source>
        <dbReference type="EMBL" id="SFW40872.1"/>
    </source>
</evidence>
<evidence type="ECO:0000313" key="5">
    <source>
        <dbReference type="Proteomes" id="UP001326715"/>
    </source>
</evidence>
<dbReference type="EMBL" id="FPIZ01000004">
    <property type="protein sequence ID" value="SFW40872.1"/>
    <property type="molecule type" value="Genomic_DNA"/>
</dbReference>
<protein>
    <submittedName>
        <fullName evidence="2">Uncharacterized protein</fullName>
    </submittedName>
</protein>
<dbReference type="AlphaFoldDB" id="A0A1K1NZE4"/>
<dbReference type="OrthoDB" id="675661at2"/>
<dbReference type="EMBL" id="CP140154">
    <property type="protein sequence ID" value="WQG87526.1"/>
    <property type="molecule type" value="Genomic_DNA"/>
</dbReference>
<feature type="transmembrane region" description="Helical" evidence="1">
    <location>
        <begin position="12"/>
        <end position="31"/>
    </location>
</feature>
<keyword evidence="1" id="KW-0472">Membrane</keyword>
<keyword evidence="1" id="KW-1133">Transmembrane helix</keyword>
<gene>
    <name evidence="2" type="ORF">SAMN05661012_01647</name>
    <name evidence="3" type="ORF">SR876_21610</name>
</gene>
<organism evidence="2 4">
    <name type="scientific">Chitinophaga sancti</name>
    <dbReference type="NCBI Taxonomy" id="1004"/>
    <lineage>
        <taxon>Bacteria</taxon>
        <taxon>Pseudomonadati</taxon>
        <taxon>Bacteroidota</taxon>
        <taxon>Chitinophagia</taxon>
        <taxon>Chitinophagales</taxon>
        <taxon>Chitinophagaceae</taxon>
        <taxon>Chitinophaga</taxon>
    </lineage>
</organism>
<dbReference type="RefSeq" id="WP_072358774.1">
    <property type="nucleotide sequence ID" value="NZ_CBHWAX010000046.1"/>
</dbReference>
<name>A0A1K1NZE4_9BACT</name>
<reference evidence="2 4" key="1">
    <citation type="submission" date="2016-11" db="EMBL/GenBank/DDBJ databases">
        <authorList>
            <person name="Jaros S."/>
            <person name="Januszkiewicz K."/>
            <person name="Wedrychowicz H."/>
        </authorList>
    </citation>
    <scope>NUCLEOTIDE SEQUENCE [LARGE SCALE GENOMIC DNA]</scope>
    <source>
        <strain evidence="2 4">DSM 784</strain>
    </source>
</reference>
<dbReference type="STRING" id="1004.SAMN05661012_01647"/>
<keyword evidence="1" id="KW-0812">Transmembrane</keyword>
<accession>A0A1K1NZE4</accession>
<keyword evidence="5" id="KW-1185">Reference proteome</keyword>
<proteinExistence type="predicted"/>
<reference evidence="3 5" key="2">
    <citation type="submission" date="2023-11" db="EMBL/GenBank/DDBJ databases">
        <title>MicrobeMod: A computational toolkit for identifying prokaryotic methylation and restriction-modification with nanopore sequencing.</title>
        <authorList>
            <person name="Crits-Christoph A."/>
            <person name="Kang S.C."/>
            <person name="Lee H."/>
            <person name="Ostrov N."/>
        </authorList>
    </citation>
    <scope>NUCLEOTIDE SEQUENCE [LARGE SCALE GENOMIC DNA]</scope>
    <source>
        <strain evidence="3 5">ATCC 23090</strain>
    </source>
</reference>
<sequence>MQQHTTSSTSTKVACYISLFAGVSSAVYAFVARNPETGLVFAIAAIIMGGLSDIKARKNIDDMQVATAGIFMAVVALAVTLWQIYS</sequence>
<evidence type="ECO:0000256" key="1">
    <source>
        <dbReference type="SAM" id="Phobius"/>
    </source>
</evidence>